<evidence type="ECO:0000259" key="7">
    <source>
        <dbReference type="Pfam" id="PF04138"/>
    </source>
</evidence>
<keyword evidence="5 6" id="KW-0472">Membrane</keyword>
<feature type="transmembrane region" description="Helical" evidence="6">
    <location>
        <begin position="12"/>
        <end position="32"/>
    </location>
</feature>
<comment type="caution">
    <text evidence="8">The sequence shown here is derived from an EMBL/GenBank/DDBJ whole genome shotgun (WGS) entry which is preliminary data.</text>
</comment>
<evidence type="ECO:0000313" key="9">
    <source>
        <dbReference type="Proteomes" id="UP001152766"/>
    </source>
</evidence>
<proteinExistence type="inferred from homology"/>
<keyword evidence="9" id="KW-1185">Reference proteome</keyword>
<evidence type="ECO:0000256" key="4">
    <source>
        <dbReference type="ARBA" id="ARBA00022989"/>
    </source>
</evidence>
<gene>
    <name evidence="8" type="ORF">EXJ73_23380</name>
</gene>
<evidence type="ECO:0000256" key="3">
    <source>
        <dbReference type="ARBA" id="ARBA00022692"/>
    </source>
</evidence>
<feature type="transmembrane region" description="Helical" evidence="6">
    <location>
        <begin position="104"/>
        <end position="120"/>
    </location>
</feature>
<dbReference type="Pfam" id="PF04138">
    <property type="entry name" value="GtrA_DPMS_TM"/>
    <property type="match status" value="1"/>
</dbReference>
<evidence type="ECO:0000256" key="2">
    <source>
        <dbReference type="ARBA" id="ARBA00009399"/>
    </source>
</evidence>
<dbReference type="GO" id="GO:0000271">
    <property type="term" value="P:polysaccharide biosynthetic process"/>
    <property type="evidence" value="ECO:0007669"/>
    <property type="project" value="InterPro"/>
</dbReference>
<dbReference type="AlphaFoldDB" id="A0A9X4LLY3"/>
<sequence length="140" mass="15841">MSERMHWFSQFWRYAVVGLGSNALLFCLYVVLTSAGLAPIPAMSLMYALGVLQTFVFNRRWSFASRAAAPRAFARYVAAYAFGYAFNLAMLGLLHHYAGWPHQWVQGIAILLTAILLFLLQRHWVFRAEPASALPPTRES</sequence>
<comment type="subcellular location">
    <subcellularLocation>
        <location evidence="1">Membrane</location>
        <topology evidence="1">Multi-pass membrane protein</topology>
    </subcellularLocation>
</comment>
<feature type="transmembrane region" description="Helical" evidence="6">
    <location>
        <begin position="77"/>
        <end position="98"/>
    </location>
</feature>
<dbReference type="InterPro" id="IPR051401">
    <property type="entry name" value="GtrA_CellWall_Glycosyl"/>
</dbReference>
<comment type="similarity">
    <text evidence="2">Belongs to the GtrA family.</text>
</comment>
<accession>A0A9X4LLY3</accession>
<protein>
    <submittedName>
        <fullName evidence="8">GtrA family protein</fullName>
    </submittedName>
</protein>
<dbReference type="InterPro" id="IPR007267">
    <property type="entry name" value="GtrA_DPMS_TM"/>
</dbReference>
<evidence type="ECO:0000313" key="8">
    <source>
        <dbReference type="EMBL" id="MDG0865401.1"/>
    </source>
</evidence>
<keyword evidence="3 6" id="KW-0812">Transmembrane</keyword>
<dbReference type="Proteomes" id="UP001152766">
    <property type="component" value="Unassembled WGS sequence"/>
</dbReference>
<organism evidence="8 9">
    <name type="scientific">Pelomonas aquatica</name>
    <dbReference type="NCBI Taxonomy" id="431058"/>
    <lineage>
        <taxon>Bacteria</taxon>
        <taxon>Pseudomonadati</taxon>
        <taxon>Pseudomonadota</taxon>
        <taxon>Betaproteobacteria</taxon>
        <taxon>Burkholderiales</taxon>
        <taxon>Sphaerotilaceae</taxon>
        <taxon>Roseateles</taxon>
    </lineage>
</organism>
<name>A0A9X4LLY3_9BURK</name>
<dbReference type="PANTHER" id="PTHR38459">
    <property type="entry name" value="PROPHAGE BACTOPRENOL-LINKED GLUCOSE TRANSLOCASE HOMOLOG"/>
    <property type="match status" value="1"/>
</dbReference>
<dbReference type="GO" id="GO:0005886">
    <property type="term" value="C:plasma membrane"/>
    <property type="evidence" value="ECO:0007669"/>
    <property type="project" value="TreeGrafter"/>
</dbReference>
<keyword evidence="4 6" id="KW-1133">Transmembrane helix</keyword>
<evidence type="ECO:0000256" key="6">
    <source>
        <dbReference type="SAM" id="Phobius"/>
    </source>
</evidence>
<dbReference type="EMBL" id="SGUG01000078">
    <property type="protein sequence ID" value="MDG0865401.1"/>
    <property type="molecule type" value="Genomic_DNA"/>
</dbReference>
<evidence type="ECO:0000256" key="5">
    <source>
        <dbReference type="ARBA" id="ARBA00023136"/>
    </source>
</evidence>
<feature type="transmembrane region" description="Helical" evidence="6">
    <location>
        <begin position="38"/>
        <end position="57"/>
    </location>
</feature>
<evidence type="ECO:0000256" key="1">
    <source>
        <dbReference type="ARBA" id="ARBA00004141"/>
    </source>
</evidence>
<dbReference type="RefSeq" id="WP_378991022.1">
    <property type="nucleotide sequence ID" value="NZ_JBHSRN010000064.1"/>
</dbReference>
<feature type="domain" description="GtrA/DPMS transmembrane" evidence="7">
    <location>
        <begin position="13"/>
        <end position="126"/>
    </location>
</feature>
<dbReference type="PANTHER" id="PTHR38459:SF1">
    <property type="entry name" value="PROPHAGE BACTOPRENOL-LINKED GLUCOSE TRANSLOCASE HOMOLOG"/>
    <property type="match status" value="1"/>
</dbReference>
<reference evidence="8" key="1">
    <citation type="submission" date="2019-02" db="EMBL/GenBank/DDBJ databases">
        <title>Draft genome of the type strain Pelomonas aquatica CCUG 52575T.</title>
        <authorList>
            <person name="Gomila M."/>
            <person name="Lalucat J."/>
        </authorList>
    </citation>
    <scope>NUCLEOTIDE SEQUENCE</scope>
    <source>
        <strain evidence="8">CCUG 52575</strain>
    </source>
</reference>